<reference evidence="14" key="1">
    <citation type="submission" date="2016-10" db="EMBL/GenBank/DDBJ databases">
        <authorList>
            <person name="Varghese N."/>
            <person name="Submissions S."/>
        </authorList>
    </citation>
    <scope>NUCLEOTIDE SEQUENCE [LARGE SCALE GENOMIC DNA]</scope>
    <source>
        <strain evidence="14">CGMCC 1.7655</strain>
    </source>
</reference>
<evidence type="ECO:0000259" key="11">
    <source>
        <dbReference type="Pfam" id="PF02852"/>
    </source>
</evidence>
<dbReference type="SUPFAM" id="SSF51905">
    <property type="entry name" value="FAD/NAD(P)-binding domain"/>
    <property type="match status" value="1"/>
</dbReference>
<feature type="binding site" evidence="8">
    <location>
        <begin position="176"/>
        <end position="183"/>
    </location>
    <ligand>
        <name>NAD(+)</name>
        <dbReference type="ChEBI" id="CHEBI:57540"/>
    </ligand>
</feature>
<evidence type="ECO:0000256" key="8">
    <source>
        <dbReference type="PIRSR" id="PIRSR000350-3"/>
    </source>
</evidence>
<dbReference type="RefSeq" id="WP_090754511.1">
    <property type="nucleotide sequence ID" value="NZ_FNGE01000006.1"/>
</dbReference>
<dbReference type="PRINTS" id="PR00411">
    <property type="entry name" value="PNDRDTASEI"/>
</dbReference>
<dbReference type="GO" id="GO:0004362">
    <property type="term" value="F:glutathione-disulfide reductase (NADPH) activity"/>
    <property type="evidence" value="ECO:0007669"/>
    <property type="project" value="TreeGrafter"/>
</dbReference>
<feature type="disulfide bond" description="Redox-active" evidence="9">
    <location>
        <begin position="43"/>
        <end position="48"/>
    </location>
</feature>
<dbReference type="STRING" id="525640.SAMN04487971_10615"/>
<evidence type="ECO:0000256" key="5">
    <source>
        <dbReference type="ARBA" id="ARBA00023157"/>
    </source>
</evidence>
<feature type="binding site" evidence="8">
    <location>
        <position position="52"/>
    </location>
    <ligand>
        <name>FAD</name>
        <dbReference type="ChEBI" id="CHEBI:57692"/>
    </ligand>
</feature>
<dbReference type="AlphaFoldDB" id="A0A1G9H3R4"/>
<comment type="similarity">
    <text evidence="1 10">Belongs to the class-I pyridine nucleotide-disulfide oxidoreductase family.</text>
</comment>
<evidence type="ECO:0000259" key="12">
    <source>
        <dbReference type="Pfam" id="PF07992"/>
    </source>
</evidence>
<name>A0A1G9H3R4_9RHOB</name>
<evidence type="ECO:0000256" key="4">
    <source>
        <dbReference type="ARBA" id="ARBA00023002"/>
    </source>
</evidence>
<keyword evidence="4 10" id="KW-0560">Oxidoreductase</keyword>
<dbReference type="Pfam" id="PF07992">
    <property type="entry name" value="Pyr_redox_2"/>
    <property type="match status" value="1"/>
</dbReference>
<feature type="domain" description="FAD/NAD(P)-binding" evidence="12">
    <location>
        <begin position="5"/>
        <end position="319"/>
    </location>
</feature>
<dbReference type="InterPro" id="IPR016156">
    <property type="entry name" value="FAD/NAD-linked_Rdtase_dimer_sf"/>
</dbReference>
<dbReference type="InterPro" id="IPR012999">
    <property type="entry name" value="Pyr_OxRdtase_I_AS"/>
</dbReference>
<evidence type="ECO:0000256" key="1">
    <source>
        <dbReference type="ARBA" id="ARBA00007532"/>
    </source>
</evidence>
<dbReference type="PRINTS" id="PR00368">
    <property type="entry name" value="FADPNR"/>
</dbReference>
<dbReference type="GO" id="GO:0005829">
    <property type="term" value="C:cytosol"/>
    <property type="evidence" value="ECO:0007669"/>
    <property type="project" value="TreeGrafter"/>
</dbReference>
<dbReference type="InterPro" id="IPR001100">
    <property type="entry name" value="Pyr_nuc-diS_OxRdtase"/>
</dbReference>
<keyword evidence="2 10" id="KW-0285">Flavoprotein</keyword>
<evidence type="ECO:0000256" key="9">
    <source>
        <dbReference type="PIRSR" id="PIRSR000350-4"/>
    </source>
</evidence>
<sequence length="459" mass="48980">MSFDYDLFVIGGGSGGVRAARIAAGQHGAKVALAEESRMGGTCVIRGCVPKKLMVFASQAPAAAEESRGYGWVGAEAGRFDWPAFREKLHAELSRLEGAYRSGLLAAGVEVHDCRATLVDHHTVALADGRQVTAKHILIAVGGRPTLPGIPGEELGMVSDDLFTMEEMPRRILLVGGGFIACEFATILKGLGADTTLAYRGGKLLRGFDEGGRTLVTHQLEHIGVTLRLNANPARLDRDAQGIRVTYEDGAVEHHDAVLFATGRSPYIKGLGLENTGVRLGRRGEIVVDEWSQTAVPSIFAVGDVTDRMNLTPVAIREGHSFADTVFGAQPRKVCHDLVGAAVYVRPHELASIGLTEEAAAEQGPIEVYEALFRPMRSLFAGSDLRAMMKLVVDDVTRRVLGCHIFAPEAGEMIQLAAVAIGMGATKEQFDAAIAVHPTLAEELVTMRMPVRRAGGATA</sequence>
<gene>
    <name evidence="13" type="ORF">SAMN04487971_10615</name>
</gene>
<keyword evidence="8" id="KW-0547">Nucleotide-binding</keyword>
<evidence type="ECO:0000256" key="2">
    <source>
        <dbReference type="ARBA" id="ARBA00022630"/>
    </source>
</evidence>
<feature type="domain" description="Pyridine nucleotide-disulphide oxidoreductase dimerisation" evidence="11">
    <location>
        <begin position="343"/>
        <end position="447"/>
    </location>
</feature>
<dbReference type="OrthoDB" id="9776382at2"/>
<dbReference type="Gene3D" id="3.50.50.60">
    <property type="entry name" value="FAD/NAD(P)-binding domain"/>
    <property type="match status" value="2"/>
</dbReference>
<dbReference type="InterPro" id="IPR023753">
    <property type="entry name" value="FAD/NAD-binding_dom"/>
</dbReference>
<accession>A0A1G9H3R4</accession>
<dbReference type="Gene3D" id="3.30.390.30">
    <property type="match status" value="1"/>
</dbReference>
<dbReference type="PROSITE" id="PS00076">
    <property type="entry name" value="PYRIDINE_REDOX_1"/>
    <property type="match status" value="1"/>
</dbReference>
<dbReference type="InterPro" id="IPR036188">
    <property type="entry name" value="FAD/NAD-bd_sf"/>
</dbReference>
<evidence type="ECO:0000256" key="10">
    <source>
        <dbReference type="RuleBase" id="RU003691"/>
    </source>
</evidence>
<dbReference type="GO" id="GO:0006749">
    <property type="term" value="P:glutathione metabolic process"/>
    <property type="evidence" value="ECO:0007669"/>
    <property type="project" value="TreeGrafter"/>
</dbReference>
<comment type="cofactor">
    <cofactor evidence="8">
        <name>FAD</name>
        <dbReference type="ChEBI" id="CHEBI:57692"/>
    </cofactor>
    <text evidence="8">Binds 1 FAD per subunit.</text>
</comment>
<evidence type="ECO:0000313" key="14">
    <source>
        <dbReference type="Proteomes" id="UP000199555"/>
    </source>
</evidence>
<dbReference type="PANTHER" id="PTHR42737:SF2">
    <property type="entry name" value="GLUTATHIONE REDUCTASE"/>
    <property type="match status" value="1"/>
</dbReference>
<evidence type="ECO:0000256" key="3">
    <source>
        <dbReference type="ARBA" id="ARBA00022827"/>
    </source>
</evidence>
<dbReference type="NCBIfam" id="NF004776">
    <property type="entry name" value="PRK06116.1"/>
    <property type="match status" value="1"/>
</dbReference>
<dbReference type="InterPro" id="IPR004099">
    <property type="entry name" value="Pyr_nucl-diS_OxRdtase_dimer"/>
</dbReference>
<dbReference type="Pfam" id="PF02852">
    <property type="entry name" value="Pyr_redox_dim"/>
    <property type="match status" value="1"/>
</dbReference>
<feature type="binding site" evidence="8">
    <location>
        <position position="263"/>
    </location>
    <ligand>
        <name>NAD(+)</name>
        <dbReference type="ChEBI" id="CHEBI:57540"/>
    </ligand>
</feature>
<dbReference type="PIRSF" id="PIRSF000350">
    <property type="entry name" value="Mercury_reductase_MerA"/>
    <property type="match status" value="1"/>
</dbReference>
<keyword evidence="14" id="KW-1185">Reference proteome</keyword>
<dbReference type="GO" id="GO:0050660">
    <property type="term" value="F:flavin adenine dinucleotide binding"/>
    <property type="evidence" value="ECO:0007669"/>
    <property type="project" value="InterPro"/>
</dbReference>
<evidence type="ECO:0000313" key="13">
    <source>
        <dbReference type="EMBL" id="SDL07549.1"/>
    </source>
</evidence>
<keyword evidence="3 8" id="KW-0274">FAD</keyword>
<evidence type="ECO:0000256" key="6">
    <source>
        <dbReference type="ARBA" id="ARBA00023284"/>
    </source>
</evidence>
<organism evidence="13 14">
    <name type="scientific">Paracoccus chinensis</name>
    <dbReference type="NCBI Taxonomy" id="525640"/>
    <lineage>
        <taxon>Bacteria</taxon>
        <taxon>Pseudomonadati</taxon>
        <taxon>Pseudomonadota</taxon>
        <taxon>Alphaproteobacteria</taxon>
        <taxon>Rhodobacterales</taxon>
        <taxon>Paracoccaceae</taxon>
        <taxon>Paracoccus</taxon>
    </lineage>
</organism>
<protein>
    <submittedName>
        <fullName evidence="13">NADPH-glutathione reductase</fullName>
    </submittedName>
</protein>
<dbReference type="GO" id="GO:0045454">
    <property type="term" value="P:cell redox homeostasis"/>
    <property type="evidence" value="ECO:0007669"/>
    <property type="project" value="InterPro"/>
</dbReference>
<dbReference type="InterPro" id="IPR046952">
    <property type="entry name" value="GSHR/TRXR-like"/>
</dbReference>
<dbReference type="SUPFAM" id="SSF55424">
    <property type="entry name" value="FAD/NAD-linked reductases, dimerisation (C-terminal) domain"/>
    <property type="match status" value="1"/>
</dbReference>
<dbReference type="Proteomes" id="UP000199555">
    <property type="component" value="Unassembled WGS sequence"/>
</dbReference>
<dbReference type="GO" id="GO:0034599">
    <property type="term" value="P:cellular response to oxidative stress"/>
    <property type="evidence" value="ECO:0007669"/>
    <property type="project" value="TreeGrafter"/>
</dbReference>
<keyword evidence="8" id="KW-0520">NAD</keyword>
<proteinExistence type="inferred from homology"/>
<keyword evidence="5" id="KW-1015">Disulfide bond</keyword>
<feature type="binding site" evidence="8">
    <location>
        <position position="304"/>
    </location>
    <ligand>
        <name>FAD</name>
        <dbReference type="ChEBI" id="CHEBI:57692"/>
    </ligand>
</feature>
<evidence type="ECO:0000256" key="7">
    <source>
        <dbReference type="PIRSR" id="PIRSR000350-2"/>
    </source>
</evidence>
<feature type="active site" description="Proton acceptor" evidence="7">
    <location>
        <position position="437"/>
    </location>
</feature>
<dbReference type="EMBL" id="FNGE01000006">
    <property type="protein sequence ID" value="SDL07549.1"/>
    <property type="molecule type" value="Genomic_DNA"/>
</dbReference>
<dbReference type="PANTHER" id="PTHR42737">
    <property type="entry name" value="GLUTATHIONE REDUCTASE"/>
    <property type="match status" value="1"/>
</dbReference>
<keyword evidence="6 10" id="KW-0676">Redox-active center</keyword>